<dbReference type="EMBL" id="KB909611">
    <property type="protein sequence ID" value="EOB11871.1"/>
    <property type="molecule type" value="Genomic_DNA"/>
</dbReference>
<protein>
    <submittedName>
        <fullName evidence="1">Uncharacterized protein</fullName>
    </submittedName>
</protein>
<reference evidence="1 2" key="1">
    <citation type="journal article" date="2013" name="BMC Genomics">
        <title>Comparative genomics of parasitic silkworm microsporidia reveal an association between genome expansion and host adaptation.</title>
        <authorList>
            <person name="Pan G."/>
            <person name="Xu J."/>
            <person name="Li T."/>
            <person name="Xia Q."/>
            <person name="Liu S.L."/>
            <person name="Zhang G."/>
            <person name="Li S."/>
            <person name="Li C."/>
            <person name="Liu H."/>
            <person name="Yang L."/>
            <person name="Liu T."/>
            <person name="Zhang X."/>
            <person name="Wu Z."/>
            <person name="Fan W."/>
            <person name="Dang X."/>
            <person name="Xiang H."/>
            <person name="Tao M."/>
            <person name="Li Y."/>
            <person name="Hu J."/>
            <person name="Li Z."/>
            <person name="Lin L."/>
            <person name="Luo J."/>
            <person name="Geng L."/>
            <person name="Wang L."/>
            <person name="Long M."/>
            <person name="Wan Y."/>
            <person name="He N."/>
            <person name="Zhang Z."/>
            <person name="Lu C."/>
            <person name="Keeling P.J."/>
            <person name="Wang J."/>
            <person name="Xiang Z."/>
            <person name="Zhou Z."/>
        </authorList>
    </citation>
    <scope>NUCLEOTIDE SEQUENCE [LARGE SCALE GENOMIC DNA]</scope>
    <source>
        <strain evidence="2">CQ1 / CVCC 102059</strain>
    </source>
</reference>
<keyword evidence="2" id="KW-1185">Reference proteome</keyword>
<evidence type="ECO:0000313" key="2">
    <source>
        <dbReference type="Proteomes" id="UP000016927"/>
    </source>
</evidence>
<dbReference type="Proteomes" id="UP000016927">
    <property type="component" value="Unassembled WGS sequence"/>
</dbReference>
<dbReference type="AlphaFoldDB" id="R0KMK5"/>
<evidence type="ECO:0000313" key="1">
    <source>
        <dbReference type="EMBL" id="EOB11871.1"/>
    </source>
</evidence>
<sequence length="118" mass="13766">MNIGFFYVLQVVLGSMMMNEEEHHSIFMPSWTIFKKEEVHKPNINTHSELVHESETTHETIPSVIYAPRVQEKVQEKEEIFTMEMAKKIIASPALLYEFVMEGVDLLEELKRILGIDD</sequence>
<name>R0KMK5_NOSB1</name>
<dbReference type="VEuPathDB" id="MicrosporidiaDB:NBO_704g0002"/>
<organism evidence="1 2">
    <name type="scientific">Nosema bombycis (strain CQ1 / CVCC 102059)</name>
    <name type="common">Microsporidian parasite</name>
    <name type="synonym">Pebrine of silkworm</name>
    <dbReference type="NCBI Taxonomy" id="578461"/>
    <lineage>
        <taxon>Eukaryota</taxon>
        <taxon>Fungi</taxon>
        <taxon>Fungi incertae sedis</taxon>
        <taxon>Microsporidia</taxon>
        <taxon>Nosematidae</taxon>
        <taxon>Nosema</taxon>
    </lineage>
</organism>
<gene>
    <name evidence="1" type="ORF">NBO_704g0002</name>
</gene>
<proteinExistence type="predicted"/>
<dbReference type="HOGENOM" id="CLU_2073826_0_0_1"/>
<accession>R0KMK5</accession>